<protein>
    <recommendedName>
        <fullName evidence="2">Tyr recombinase domain-containing protein</fullName>
    </recommendedName>
</protein>
<evidence type="ECO:0000313" key="3">
    <source>
        <dbReference type="EMBL" id="GAA2622951.1"/>
    </source>
</evidence>
<dbReference type="EMBL" id="BAAARJ010000013">
    <property type="protein sequence ID" value="GAA2622951.1"/>
    <property type="molecule type" value="Genomic_DNA"/>
</dbReference>
<dbReference type="Pfam" id="PF00589">
    <property type="entry name" value="Phage_integrase"/>
    <property type="match status" value="1"/>
</dbReference>
<evidence type="ECO:0000259" key="2">
    <source>
        <dbReference type="PROSITE" id="PS51898"/>
    </source>
</evidence>
<gene>
    <name evidence="3" type="ORF">GCM10009863_41480</name>
</gene>
<dbReference type="PANTHER" id="PTHR30349:SF91">
    <property type="entry name" value="INTA PROTEIN"/>
    <property type="match status" value="1"/>
</dbReference>
<dbReference type="InterPro" id="IPR013762">
    <property type="entry name" value="Integrase-like_cat_sf"/>
</dbReference>
<dbReference type="PROSITE" id="PS51898">
    <property type="entry name" value="TYR_RECOMBINASE"/>
    <property type="match status" value="1"/>
</dbReference>
<name>A0ABP6CMB7_9ACTN</name>
<proteinExistence type="predicted"/>
<dbReference type="SUPFAM" id="SSF56349">
    <property type="entry name" value="DNA breaking-rejoining enzymes"/>
    <property type="match status" value="1"/>
</dbReference>
<feature type="domain" description="Tyr recombinase" evidence="2">
    <location>
        <begin position="38"/>
        <end position="238"/>
    </location>
</feature>
<comment type="caution">
    <text evidence="3">The sequence shown here is derived from an EMBL/GenBank/DDBJ whole genome shotgun (WGS) entry which is preliminary data.</text>
</comment>
<dbReference type="InterPro" id="IPR002104">
    <property type="entry name" value="Integrase_catalytic"/>
</dbReference>
<accession>A0ABP6CMB7</accession>
<evidence type="ECO:0000256" key="1">
    <source>
        <dbReference type="ARBA" id="ARBA00023172"/>
    </source>
</evidence>
<dbReference type="Proteomes" id="UP001501447">
    <property type="component" value="Unassembled WGS sequence"/>
</dbReference>
<keyword evidence="1" id="KW-0233">DNA recombination</keyword>
<evidence type="ECO:0000313" key="4">
    <source>
        <dbReference type="Proteomes" id="UP001501447"/>
    </source>
</evidence>
<keyword evidence="4" id="KW-1185">Reference proteome</keyword>
<sequence>MVQIARDTLRAALSQAMVEEEIPRNVAKLVRVPKPRRRKVKAWSVGEASRFLEHAVTSGDALYAAWVLALTLGLRRGEILGLTWDSVDFDAGELYIDHQLQRAGGEVLHRETKTEDSEDFLPLPELCLAALRQRRQQQQEDQKAAGELWQDVHGLIFTTRYGTPIEPGNLTRAFAVRIRQAGVRAVPLRNTRHTTGSLLVAMKVHPKVAQRILRHSKFTMTFDVYSEASDEEIREALQRLSRGFGPSSPEPPEKP</sequence>
<reference evidence="4" key="1">
    <citation type="journal article" date="2019" name="Int. J. Syst. Evol. Microbiol.">
        <title>The Global Catalogue of Microorganisms (GCM) 10K type strain sequencing project: providing services to taxonomists for standard genome sequencing and annotation.</title>
        <authorList>
            <consortium name="The Broad Institute Genomics Platform"/>
            <consortium name="The Broad Institute Genome Sequencing Center for Infectious Disease"/>
            <person name="Wu L."/>
            <person name="Ma J."/>
        </authorList>
    </citation>
    <scope>NUCLEOTIDE SEQUENCE [LARGE SCALE GENOMIC DNA]</scope>
    <source>
        <strain evidence="4">JCM 16373</strain>
    </source>
</reference>
<dbReference type="Gene3D" id="1.10.443.10">
    <property type="entry name" value="Intergrase catalytic core"/>
    <property type="match status" value="1"/>
</dbReference>
<dbReference type="InterPro" id="IPR050090">
    <property type="entry name" value="Tyrosine_recombinase_XerCD"/>
</dbReference>
<dbReference type="CDD" id="cd01189">
    <property type="entry name" value="INT_ICEBs1_C_like"/>
    <property type="match status" value="1"/>
</dbReference>
<organism evidence="3 4">
    <name type="scientific">Streptomyces axinellae</name>
    <dbReference type="NCBI Taxonomy" id="552788"/>
    <lineage>
        <taxon>Bacteria</taxon>
        <taxon>Bacillati</taxon>
        <taxon>Actinomycetota</taxon>
        <taxon>Actinomycetes</taxon>
        <taxon>Kitasatosporales</taxon>
        <taxon>Streptomycetaceae</taxon>
        <taxon>Streptomyces</taxon>
    </lineage>
</organism>
<dbReference type="PANTHER" id="PTHR30349">
    <property type="entry name" value="PHAGE INTEGRASE-RELATED"/>
    <property type="match status" value="1"/>
</dbReference>
<dbReference type="InterPro" id="IPR011010">
    <property type="entry name" value="DNA_brk_join_enz"/>
</dbReference>